<feature type="compositionally biased region" description="Low complexity" evidence="1">
    <location>
        <begin position="854"/>
        <end position="864"/>
    </location>
</feature>
<feature type="compositionally biased region" description="Basic and acidic residues" evidence="1">
    <location>
        <begin position="843"/>
        <end position="852"/>
    </location>
</feature>
<accession>A0A6V8HID0</accession>
<feature type="compositionally biased region" description="Basic residues" evidence="1">
    <location>
        <begin position="152"/>
        <end position="165"/>
    </location>
</feature>
<feature type="compositionally biased region" description="Basic residues" evidence="1">
    <location>
        <begin position="1386"/>
        <end position="1396"/>
    </location>
</feature>
<gene>
    <name evidence="2" type="ORF">TCE0_042f14458</name>
</gene>
<feature type="compositionally biased region" description="Basic and acidic residues" evidence="1">
    <location>
        <begin position="1125"/>
        <end position="1151"/>
    </location>
</feature>
<feature type="compositionally biased region" description="Basic and acidic residues" evidence="1">
    <location>
        <begin position="795"/>
        <end position="805"/>
    </location>
</feature>
<protein>
    <submittedName>
        <fullName evidence="2">Uncharacterized protein</fullName>
    </submittedName>
</protein>
<comment type="caution">
    <text evidence="2">The sequence shown here is derived from an EMBL/GenBank/DDBJ whole genome shotgun (WGS) entry which is preliminary data.</text>
</comment>
<name>A0A6V8HID0_TALPI</name>
<sequence length="1466" mass="162328">MEVLDFRSSPHPEFSQCHDLRTRIGCYEGQLGLAGICWAGNNDGDNIKGLPKQGQKSIDCQSVTFRLALFNAYALVNEIISQNAEPAGYGTPPPPYTHVHDDLPPEYSALPAFAEAKPLVKNSAPLPNNAGKSRKSKSNPASSIDFESTHGFRQHGKKQKAKLAAKKAVSGSSGGDGGNSGKKNDETIDAPGGSGVGGSAGGDDGGDGGDKNNDGWGEVTNDLDNNNDDSWAGFTSVGKKDNKKKNSLDPTSAAFGEPAGNSFQEINLDDSAPQLDLSFEPTKGTSGGGGYGFGGWGKDWNTGSKWGFGSMGNDASATKEPPAKESPWGLGDKKTKKASGSLGFDFGDLGTSTADIGTSKEVKDDDTWGSFAAVGKNGKKKKDSISEAPPAADDWGPWGPKKTAKKEEPAPDSKIGQSDDVWAAWANKDKKKTSTSSAAKKTETDDIWAAFKKDNKADIIDLDFSNEKAPAAEPEPVIDNVWAVPAKKDKKKAGKKGTEPEPVPSKTEDVWASFETDTKKEPEEESGWGWGIASKKKDKSKGLIEDLSSSSQVNSSAAPPEKDWLSGWGIGGKKKEVAPEPEPVPEPEKPKNHEFWDDWDTWTPLQRKRKEKEAAKKGIPARIPPLIEDIAPEPDPEPEPEAIPEAPKNHEFWDGWQDWSPSSRRKKEKEAVKKGIPPLIEDIAPEPEPEPEPVPEAPKNHKFWDGWQDWSPSARRKKEKEAVKKGIPPLIEDSAPELEPEPDQETVEPEPEPEAEPEPEPEPTPPPPPESFKKSKKSSSAKKSSTTAKVSTKASKRESLARSMDEEPVIEPPAAQEPVTEESVSEEALKPPTPPPEPLTKSSKKERTKVERTAGASSWGFWGAAPPPKKPSKRVEQSAPTKEERPKVSRTKSDATARRRVRESDNEVDIERSSTDKDRRSDSKRQSRSMGLSNFILAGAPPSRNKSVRRSGIQSRPTSRRPSVDVGDTGLPSPPPEDKPEISDKAAKLMGIKTSSSRNEGGERRKRRSVRDPYALDGDEDIVMVNAEAEGEIAERSRRSRRSKNMSEARQVAEEPVIVEAEQSPPSAEVVSGPDDIAFVEAPTKEFRESKERRSRRSAPAPAPAIKKPEAGGLMGLFGSLRKPTKPEPQRRKSRPQRDEMTETERDEKRVKRERRRSVKPETGVEGLTTDTGPVNVDTEVDDMEAMKAERKARRRAAEQRAREVELQEVEERRARRERQREQRERELREEMEREARRREEKQARRAAREERRAREEQEAREAQMRAEAKAAERRERRRTREPVEMSGGLSRHASKADRRRSERRSEDEYARYQDERPRVSRRKTAPDPAEPPRGYGMPGKEKTSSWVNSQVLDPPEAPPIVPTVLDMPPSNENGPSLSSDEEARRRIRRQARRRSKYPDMADEEVEEMRSRRRESRRVREGAKSSSGDGDFERENGMRRRDSAYEPPSRAPSTKRTSWFKKLTSL</sequence>
<feature type="compositionally biased region" description="Basic and acidic residues" evidence="1">
    <location>
        <begin position="1083"/>
        <end position="1092"/>
    </location>
</feature>
<evidence type="ECO:0000313" key="3">
    <source>
        <dbReference type="Proteomes" id="UP000053095"/>
    </source>
</evidence>
<proteinExistence type="predicted"/>
<feature type="compositionally biased region" description="Basic and acidic residues" evidence="1">
    <location>
        <begin position="873"/>
        <end position="925"/>
    </location>
</feature>
<feature type="compositionally biased region" description="Gly residues" evidence="1">
    <location>
        <begin position="192"/>
        <end position="203"/>
    </location>
</feature>
<evidence type="ECO:0000313" key="2">
    <source>
        <dbReference type="EMBL" id="GAM41380.1"/>
    </source>
</evidence>
<feature type="compositionally biased region" description="Low complexity" evidence="1">
    <location>
        <begin position="781"/>
        <end position="793"/>
    </location>
</feature>
<feature type="compositionally biased region" description="Acidic residues" evidence="1">
    <location>
        <begin position="630"/>
        <end position="642"/>
    </location>
</feature>
<dbReference type="EMBL" id="DF933838">
    <property type="protein sequence ID" value="GAM41380.1"/>
    <property type="molecule type" value="Genomic_DNA"/>
</dbReference>
<feature type="compositionally biased region" description="Basic and acidic residues" evidence="1">
    <location>
        <begin position="1185"/>
        <end position="1284"/>
    </location>
</feature>
<feature type="compositionally biased region" description="Polar residues" evidence="1">
    <location>
        <begin position="952"/>
        <end position="961"/>
    </location>
</feature>
<feature type="compositionally biased region" description="Basic and acidic residues" evidence="1">
    <location>
        <begin position="238"/>
        <end position="247"/>
    </location>
</feature>
<feature type="region of interest" description="Disordered" evidence="1">
    <location>
        <begin position="470"/>
        <end position="1466"/>
    </location>
</feature>
<reference evidence="3" key="1">
    <citation type="journal article" date="2015" name="Genome Announc.">
        <title>Draft genome sequence of Talaromyces cellulolyticus strain Y-94, a source of lignocellulosic biomass-degrading enzymes.</title>
        <authorList>
            <person name="Fujii T."/>
            <person name="Koike H."/>
            <person name="Sawayama S."/>
            <person name="Yano S."/>
            <person name="Inoue H."/>
        </authorList>
    </citation>
    <scope>NUCLEOTIDE SEQUENCE [LARGE SCALE GENOMIC DNA]</scope>
    <source>
        <strain evidence="3">Y-94</strain>
    </source>
</reference>
<feature type="compositionally biased region" description="Basic and acidic residues" evidence="1">
    <location>
        <begin position="976"/>
        <end position="987"/>
    </location>
</feature>
<feature type="compositionally biased region" description="Basic and acidic residues" evidence="1">
    <location>
        <begin position="586"/>
        <end position="596"/>
    </location>
</feature>
<feature type="compositionally biased region" description="Basic and acidic residues" evidence="1">
    <location>
        <begin position="1295"/>
        <end position="1319"/>
    </location>
</feature>
<feature type="region of interest" description="Disordered" evidence="1">
    <location>
        <begin position="121"/>
        <end position="291"/>
    </location>
</feature>
<feature type="region of interest" description="Disordered" evidence="1">
    <location>
        <begin position="368"/>
        <end position="446"/>
    </location>
</feature>
<dbReference type="Proteomes" id="UP000053095">
    <property type="component" value="Unassembled WGS sequence"/>
</dbReference>
<feature type="compositionally biased region" description="Acidic residues" evidence="1">
    <location>
        <begin position="734"/>
        <end position="761"/>
    </location>
</feature>
<organism evidence="2 3">
    <name type="scientific">Talaromyces pinophilus</name>
    <name type="common">Penicillium pinophilum</name>
    <dbReference type="NCBI Taxonomy" id="128442"/>
    <lineage>
        <taxon>Eukaryota</taxon>
        <taxon>Fungi</taxon>
        <taxon>Dikarya</taxon>
        <taxon>Ascomycota</taxon>
        <taxon>Pezizomycotina</taxon>
        <taxon>Eurotiomycetes</taxon>
        <taxon>Eurotiomycetidae</taxon>
        <taxon>Eurotiales</taxon>
        <taxon>Trichocomaceae</taxon>
        <taxon>Talaromyces</taxon>
        <taxon>Talaromyces sect. Talaromyces</taxon>
    </lineage>
</organism>
<feature type="compositionally biased region" description="Acidic residues" evidence="1">
    <location>
        <begin position="683"/>
        <end position="693"/>
    </location>
</feature>
<feature type="compositionally biased region" description="Basic and acidic residues" evidence="1">
    <location>
        <begin position="1431"/>
        <end position="1444"/>
    </location>
</feature>
<feature type="region of interest" description="Disordered" evidence="1">
    <location>
        <begin position="307"/>
        <end position="336"/>
    </location>
</feature>
<evidence type="ECO:0000256" key="1">
    <source>
        <dbReference type="SAM" id="MobiDB-lite"/>
    </source>
</evidence>
<keyword evidence="3" id="KW-1185">Reference proteome</keyword>